<dbReference type="PANTHER" id="PTHR36974">
    <property type="entry name" value="MEMBRANE PROTEIN-RELATED"/>
    <property type="match status" value="1"/>
</dbReference>
<accession>A0A316DVL1</accession>
<reference evidence="7 8" key="1">
    <citation type="submission" date="2018-05" db="EMBL/GenBank/DDBJ databases">
        <title>Genomic Encyclopedia of Archaeal and Bacterial Type Strains, Phase II (KMG-II): from individual species to whole genera.</title>
        <authorList>
            <person name="Goeker M."/>
        </authorList>
    </citation>
    <scope>NUCLEOTIDE SEQUENCE [LARGE SCALE GENOMIC DNA]</scope>
    <source>
        <strain evidence="7 8">DSM 22214</strain>
    </source>
</reference>
<keyword evidence="3 5" id="KW-1133">Transmembrane helix</keyword>
<keyword evidence="4 5" id="KW-0472">Membrane</keyword>
<evidence type="ECO:0000256" key="1">
    <source>
        <dbReference type="ARBA" id="ARBA00004141"/>
    </source>
</evidence>
<dbReference type="Pfam" id="PF07291">
    <property type="entry name" value="MauE"/>
    <property type="match status" value="1"/>
</dbReference>
<evidence type="ECO:0000256" key="4">
    <source>
        <dbReference type="ARBA" id="ARBA00023136"/>
    </source>
</evidence>
<feature type="transmembrane region" description="Helical" evidence="5">
    <location>
        <begin position="6"/>
        <end position="22"/>
    </location>
</feature>
<sequence>MQNIGLYLMSLLYTAAGIYHFVKPKFYLAIMPPYIPNHSLMVLLSGIAEVVLGLALLFPATRSLAAWGIILMLVTFLPVHIFMISSGKFAKIPELVLYVRILLQFVLIYWAYRYV</sequence>
<dbReference type="AlphaFoldDB" id="A0A316DVL1"/>
<dbReference type="GO" id="GO:0030416">
    <property type="term" value="P:methylamine metabolic process"/>
    <property type="evidence" value="ECO:0007669"/>
    <property type="project" value="InterPro"/>
</dbReference>
<comment type="caution">
    <text evidence="7">The sequence shown here is derived from an EMBL/GenBank/DDBJ whole genome shotgun (WGS) entry which is preliminary data.</text>
</comment>
<dbReference type="Proteomes" id="UP000245489">
    <property type="component" value="Unassembled WGS sequence"/>
</dbReference>
<dbReference type="InterPro" id="IPR009908">
    <property type="entry name" value="Methylamine_util_MauE"/>
</dbReference>
<feature type="transmembrane region" description="Helical" evidence="5">
    <location>
        <begin position="34"/>
        <end position="58"/>
    </location>
</feature>
<feature type="transmembrane region" description="Helical" evidence="5">
    <location>
        <begin position="95"/>
        <end position="112"/>
    </location>
</feature>
<name>A0A316DVL1_9BACT</name>
<evidence type="ECO:0000259" key="6">
    <source>
        <dbReference type="Pfam" id="PF07291"/>
    </source>
</evidence>
<protein>
    <submittedName>
        <fullName evidence="7">Putative membrane protein</fullName>
    </submittedName>
</protein>
<dbReference type="OrthoDB" id="327939at2"/>
<dbReference type="GO" id="GO:0016020">
    <property type="term" value="C:membrane"/>
    <property type="evidence" value="ECO:0007669"/>
    <property type="project" value="UniProtKB-SubCell"/>
</dbReference>
<evidence type="ECO:0000256" key="5">
    <source>
        <dbReference type="SAM" id="Phobius"/>
    </source>
</evidence>
<evidence type="ECO:0000313" key="8">
    <source>
        <dbReference type="Proteomes" id="UP000245489"/>
    </source>
</evidence>
<keyword evidence="2 5" id="KW-0812">Transmembrane</keyword>
<gene>
    <name evidence="7" type="ORF">LV89_03529</name>
</gene>
<evidence type="ECO:0000256" key="2">
    <source>
        <dbReference type="ARBA" id="ARBA00022692"/>
    </source>
</evidence>
<feature type="domain" description="Methylamine utilisation protein MauE" evidence="6">
    <location>
        <begin position="6"/>
        <end position="88"/>
    </location>
</feature>
<keyword evidence="8" id="KW-1185">Reference proteome</keyword>
<comment type="subcellular location">
    <subcellularLocation>
        <location evidence="1">Membrane</location>
        <topology evidence="1">Multi-pass membrane protein</topology>
    </subcellularLocation>
</comment>
<proteinExistence type="predicted"/>
<dbReference type="PANTHER" id="PTHR36974:SF1">
    <property type="entry name" value="DOXX FAMILY MEMBRANE PROTEIN"/>
    <property type="match status" value="1"/>
</dbReference>
<dbReference type="EMBL" id="QGGO01000021">
    <property type="protein sequence ID" value="PWK22144.1"/>
    <property type="molecule type" value="Genomic_DNA"/>
</dbReference>
<organism evidence="7 8">
    <name type="scientific">Arcicella aurantiaca</name>
    <dbReference type="NCBI Taxonomy" id="591202"/>
    <lineage>
        <taxon>Bacteria</taxon>
        <taxon>Pseudomonadati</taxon>
        <taxon>Bacteroidota</taxon>
        <taxon>Cytophagia</taxon>
        <taxon>Cytophagales</taxon>
        <taxon>Flectobacillaceae</taxon>
        <taxon>Arcicella</taxon>
    </lineage>
</organism>
<dbReference type="RefSeq" id="WP_109744220.1">
    <property type="nucleotide sequence ID" value="NZ_QGGO01000021.1"/>
</dbReference>
<evidence type="ECO:0000256" key="3">
    <source>
        <dbReference type="ARBA" id="ARBA00022989"/>
    </source>
</evidence>
<feature type="transmembrane region" description="Helical" evidence="5">
    <location>
        <begin position="64"/>
        <end position="83"/>
    </location>
</feature>
<evidence type="ECO:0000313" key="7">
    <source>
        <dbReference type="EMBL" id="PWK22144.1"/>
    </source>
</evidence>